<comment type="subcellular location">
    <subcellularLocation>
        <location evidence="1">Cell membrane</location>
        <topology evidence="1">Single-pass type I membrane protein</topology>
    </subcellularLocation>
</comment>
<dbReference type="Proteomes" id="UP000192220">
    <property type="component" value="Unplaced"/>
</dbReference>
<evidence type="ECO:0000313" key="18">
    <source>
        <dbReference type="Proteomes" id="UP000192220"/>
    </source>
</evidence>
<evidence type="ECO:0000256" key="9">
    <source>
        <dbReference type="ARBA" id="ARBA00023136"/>
    </source>
</evidence>
<evidence type="ECO:0000256" key="3">
    <source>
        <dbReference type="ARBA" id="ARBA00022475"/>
    </source>
</evidence>
<dbReference type="SUPFAM" id="SSF48726">
    <property type="entry name" value="Immunoglobulin"/>
    <property type="match status" value="1"/>
</dbReference>
<feature type="chain" id="PRO_5014121518" description="T-cell surface glycoprotein CD8 alpha chain" evidence="16">
    <location>
        <begin position="24"/>
        <end position="204"/>
    </location>
</feature>
<evidence type="ECO:0000256" key="10">
    <source>
        <dbReference type="ARBA" id="ARBA00023139"/>
    </source>
</evidence>
<dbReference type="CTD" id="925"/>
<evidence type="ECO:0000256" key="15">
    <source>
        <dbReference type="SAM" id="Phobius"/>
    </source>
</evidence>
<dbReference type="AlphaFoldDB" id="A0A2I4BXP3"/>
<dbReference type="GeneID" id="106523580"/>
<keyword evidence="12" id="KW-0325">Glycoprotein</keyword>
<keyword evidence="3" id="KW-1003">Cell membrane</keyword>
<evidence type="ECO:0000256" key="1">
    <source>
        <dbReference type="ARBA" id="ARBA00004251"/>
    </source>
</evidence>
<protein>
    <recommendedName>
        <fullName evidence="2">T-cell surface glycoprotein CD8 alpha chain</fullName>
    </recommendedName>
</protein>
<keyword evidence="14" id="KW-0393">Immunoglobulin domain</keyword>
<evidence type="ECO:0000259" key="17">
    <source>
        <dbReference type="PROSITE" id="PS50835"/>
    </source>
</evidence>
<keyword evidence="9 15" id="KW-0472">Membrane</keyword>
<dbReference type="InterPro" id="IPR007110">
    <property type="entry name" value="Ig-like_dom"/>
</dbReference>
<evidence type="ECO:0000256" key="12">
    <source>
        <dbReference type="ARBA" id="ARBA00023180"/>
    </source>
</evidence>
<evidence type="ECO:0000256" key="16">
    <source>
        <dbReference type="SAM" id="SignalP"/>
    </source>
</evidence>
<keyword evidence="13" id="KW-0449">Lipoprotein</keyword>
<keyword evidence="10" id="KW-0564">Palmitate</keyword>
<keyword evidence="18" id="KW-1185">Reference proteome</keyword>
<feature type="domain" description="Ig-like" evidence="17">
    <location>
        <begin position="3"/>
        <end position="105"/>
    </location>
</feature>
<dbReference type="Pfam" id="PF07686">
    <property type="entry name" value="V-set"/>
    <property type="match status" value="1"/>
</dbReference>
<dbReference type="CDD" id="cd00099">
    <property type="entry name" value="IgV"/>
    <property type="match status" value="1"/>
</dbReference>
<evidence type="ECO:0000256" key="4">
    <source>
        <dbReference type="ARBA" id="ARBA00022692"/>
    </source>
</evidence>
<evidence type="ECO:0000256" key="13">
    <source>
        <dbReference type="ARBA" id="ARBA00023288"/>
    </source>
</evidence>
<dbReference type="GO" id="GO:0002250">
    <property type="term" value="P:adaptive immune response"/>
    <property type="evidence" value="ECO:0007669"/>
    <property type="project" value="UniProtKB-KW"/>
</dbReference>
<dbReference type="Gene3D" id="2.60.40.10">
    <property type="entry name" value="Immunoglobulins"/>
    <property type="match status" value="1"/>
</dbReference>
<accession>A0A2I4BXP3</accession>
<keyword evidence="7 15" id="KW-1133">Transmembrane helix</keyword>
<organism evidence="18 19">
    <name type="scientific">Austrofundulus limnaeus</name>
    <name type="common">Annual killifish</name>
    <dbReference type="NCBI Taxonomy" id="52670"/>
    <lineage>
        <taxon>Eukaryota</taxon>
        <taxon>Metazoa</taxon>
        <taxon>Chordata</taxon>
        <taxon>Craniata</taxon>
        <taxon>Vertebrata</taxon>
        <taxon>Euteleostomi</taxon>
        <taxon>Actinopterygii</taxon>
        <taxon>Neopterygii</taxon>
        <taxon>Teleostei</taxon>
        <taxon>Neoteleostei</taxon>
        <taxon>Acanthomorphata</taxon>
        <taxon>Ovalentaria</taxon>
        <taxon>Atherinomorphae</taxon>
        <taxon>Cyprinodontiformes</taxon>
        <taxon>Rivulidae</taxon>
        <taxon>Austrofundulus</taxon>
    </lineage>
</organism>
<dbReference type="GO" id="GO:0005886">
    <property type="term" value="C:plasma membrane"/>
    <property type="evidence" value="ECO:0007669"/>
    <property type="project" value="UniProtKB-SubCell"/>
</dbReference>
<keyword evidence="6" id="KW-0391">Immunity</keyword>
<feature type="transmembrane region" description="Helical" evidence="15">
    <location>
        <begin position="166"/>
        <end position="189"/>
    </location>
</feature>
<gene>
    <name evidence="19" type="primary">cd8a</name>
</gene>
<evidence type="ECO:0000256" key="2">
    <source>
        <dbReference type="ARBA" id="ARBA00021525"/>
    </source>
</evidence>
<dbReference type="RefSeq" id="XP_013872515.1">
    <property type="nucleotide sequence ID" value="XM_014017061.1"/>
</dbReference>
<dbReference type="InterPro" id="IPR036179">
    <property type="entry name" value="Ig-like_dom_sf"/>
</dbReference>
<keyword evidence="5 16" id="KW-0732">Signal</keyword>
<dbReference type="PANTHER" id="PTHR10441">
    <property type="entry name" value="CD8 ALPHA CHAIN"/>
    <property type="match status" value="1"/>
</dbReference>
<dbReference type="InterPro" id="IPR015468">
    <property type="entry name" value="CD8_asu"/>
</dbReference>
<dbReference type="OrthoDB" id="9906515at2759"/>
<dbReference type="PROSITE" id="PS50835">
    <property type="entry name" value="IG_LIKE"/>
    <property type="match status" value="1"/>
</dbReference>
<keyword evidence="11" id="KW-1015">Disulfide bond</keyword>
<dbReference type="InterPro" id="IPR013783">
    <property type="entry name" value="Ig-like_fold"/>
</dbReference>
<evidence type="ECO:0000256" key="6">
    <source>
        <dbReference type="ARBA" id="ARBA00022859"/>
    </source>
</evidence>
<evidence type="ECO:0000256" key="5">
    <source>
        <dbReference type="ARBA" id="ARBA00022729"/>
    </source>
</evidence>
<keyword evidence="4 15" id="KW-0812">Transmembrane</keyword>
<evidence type="ECO:0000256" key="8">
    <source>
        <dbReference type="ARBA" id="ARBA00023130"/>
    </source>
</evidence>
<name>A0A2I4BXP3_AUSLI</name>
<dbReference type="PANTHER" id="PTHR10441:SF2">
    <property type="entry name" value="T-CELL SURFACE GLYCOPROTEIN CD8 ALPHA CHAIN"/>
    <property type="match status" value="1"/>
</dbReference>
<dbReference type="InterPro" id="IPR013106">
    <property type="entry name" value="Ig_V-set"/>
</dbReference>
<proteinExistence type="predicted"/>
<dbReference type="SMART" id="SM00409">
    <property type="entry name" value="IG"/>
    <property type="match status" value="1"/>
</dbReference>
<sequence length="204" mass="22730">MDPKWIQVLVMLLFSQKINSASAHVAKAKEGKDVSIQCTPKKDGASMVIWFRVLDKSGMEFIASVALSGQLKKSAHYFDQIFRLTESHTLTLKSFKREDSGIYSCACLVGGNRLEFGAVTKLELEEEIKKATEAPAPQLTAQMTTTNKCDCKDKDQTDSSMFCAPIILGPLAGGCGLLLLLLFITTIYCNKMRTRRCPHHHRRK</sequence>
<evidence type="ECO:0000256" key="7">
    <source>
        <dbReference type="ARBA" id="ARBA00022989"/>
    </source>
</evidence>
<feature type="signal peptide" evidence="16">
    <location>
        <begin position="1"/>
        <end position="23"/>
    </location>
</feature>
<reference evidence="19" key="1">
    <citation type="submission" date="2025-08" db="UniProtKB">
        <authorList>
            <consortium name="RefSeq"/>
        </authorList>
    </citation>
    <scope>IDENTIFICATION</scope>
    <source>
        <strain evidence="19">Quisiro</strain>
        <tissue evidence="19">Liver</tissue>
    </source>
</reference>
<evidence type="ECO:0000256" key="11">
    <source>
        <dbReference type="ARBA" id="ARBA00023157"/>
    </source>
</evidence>
<evidence type="ECO:0000313" key="19">
    <source>
        <dbReference type="RefSeq" id="XP_013872515.1"/>
    </source>
</evidence>
<keyword evidence="8" id="KW-1064">Adaptive immunity</keyword>
<dbReference type="InterPro" id="IPR003599">
    <property type="entry name" value="Ig_sub"/>
</dbReference>
<evidence type="ECO:0000256" key="14">
    <source>
        <dbReference type="ARBA" id="ARBA00023319"/>
    </source>
</evidence>